<dbReference type="InterPro" id="IPR001245">
    <property type="entry name" value="Ser-Thr/Tyr_kinase_cat_dom"/>
</dbReference>
<protein>
    <recommendedName>
        <fullName evidence="4">Tyrosine-protein kinase catalytic domain-containing protein</fullName>
    </recommendedName>
</protein>
<evidence type="ECO:0000256" key="3">
    <source>
        <dbReference type="SAM" id="MobiDB-lite"/>
    </source>
</evidence>
<dbReference type="SUPFAM" id="SSF56112">
    <property type="entry name" value="Protein kinase-like (PK-like)"/>
    <property type="match status" value="1"/>
</dbReference>
<dbReference type="Gene3D" id="3.30.200.20">
    <property type="entry name" value="Phosphorylase Kinase, domain 1"/>
    <property type="match status" value="1"/>
</dbReference>
<dbReference type="AlphaFoldDB" id="A0ABD2J8B0"/>
<feature type="domain" description="Tyrosine-protein kinase catalytic" evidence="4">
    <location>
        <begin position="2"/>
        <end position="210"/>
    </location>
</feature>
<dbReference type="InterPro" id="IPR011009">
    <property type="entry name" value="Kinase-like_dom_sf"/>
</dbReference>
<evidence type="ECO:0000313" key="6">
    <source>
        <dbReference type="Proteomes" id="UP001620645"/>
    </source>
</evidence>
<sequence>MVAQSDSQRTRNGPLSIKKFMKEARIMRQLQHPNVVQFFGVAVGQEPLMIVMELATDLRRYLDMSRRHRLNMRAKLHVPRSSRRAGPHPLEGHHPLRHRCKQLPLRGRHGENFGLRFGAQGQCEEDGRRFENKADVAGSTDEVQLCRKTNTWAYGVLCWEVFMDGASPPRMLNGHRLQFPHDAPQKFVMLHIWDRKHKNRYSMGAVYDWLKRHTEEGGRRPQN</sequence>
<feature type="compositionally biased region" description="Basic residues" evidence="3">
    <location>
        <begin position="77"/>
        <end position="86"/>
    </location>
</feature>
<keyword evidence="2" id="KW-0067">ATP-binding</keyword>
<evidence type="ECO:0000256" key="2">
    <source>
        <dbReference type="ARBA" id="ARBA00022840"/>
    </source>
</evidence>
<dbReference type="Gene3D" id="1.10.510.10">
    <property type="entry name" value="Transferase(Phosphotransferase) domain 1"/>
    <property type="match status" value="1"/>
</dbReference>
<evidence type="ECO:0000259" key="4">
    <source>
        <dbReference type="SMART" id="SM00219"/>
    </source>
</evidence>
<comment type="caution">
    <text evidence="5">The sequence shown here is derived from an EMBL/GenBank/DDBJ whole genome shotgun (WGS) entry which is preliminary data.</text>
</comment>
<dbReference type="InterPro" id="IPR050198">
    <property type="entry name" value="Non-receptor_tyrosine_kinases"/>
</dbReference>
<name>A0ABD2J8B0_HETSC</name>
<organism evidence="5 6">
    <name type="scientific">Heterodera schachtii</name>
    <name type="common">Sugarbeet cyst nematode worm</name>
    <name type="synonym">Tylenchus schachtii</name>
    <dbReference type="NCBI Taxonomy" id="97005"/>
    <lineage>
        <taxon>Eukaryota</taxon>
        <taxon>Metazoa</taxon>
        <taxon>Ecdysozoa</taxon>
        <taxon>Nematoda</taxon>
        <taxon>Chromadorea</taxon>
        <taxon>Rhabditida</taxon>
        <taxon>Tylenchina</taxon>
        <taxon>Tylenchomorpha</taxon>
        <taxon>Tylenchoidea</taxon>
        <taxon>Heteroderidae</taxon>
        <taxon>Heteroderinae</taxon>
        <taxon>Heterodera</taxon>
    </lineage>
</organism>
<dbReference type="Pfam" id="PF07714">
    <property type="entry name" value="PK_Tyr_Ser-Thr"/>
    <property type="match status" value="1"/>
</dbReference>
<keyword evidence="1" id="KW-0547">Nucleotide-binding</keyword>
<reference evidence="5 6" key="1">
    <citation type="submission" date="2024-10" db="EMBL/GenBank/DDBJ databases">
        <authorList>
            <person name="Kim D."/>
        </authorList>
    </citation>
    <scope>NUCLEOTIDE SEQUENCE [LARGE SCALE GENOMIC DNA]</scope>
    <source>
        <strain evidence="5">Taebaek</strain>
    </source>
</reference>
<keyword evidence="6" id="KW-1185">Reference proteome</keyword>
<dbReference type="EMBL" id="JBICCN010000187">
    <property type="protein sequence ID" value="KAL3086838.1"/>
    <property type="molecule type" value="Genomic_DNA"/>
</dbReference>
<gene>
    <name evidence="5" type="ORF">niasHS_008463</name>
</gene>
<dbReference type="Proteomes" id="UP001620645">
    <property type="component" value="Unassembled WGS sequence"/>
</dbReference>
<dbReference type="SMART" id="SM00219">
    <property type="entry name" value="TyrKc"/>
    <property type="match status" value="1"/>
</dbReference>
<dbReference type="GO" id="GO:0005524">
    <property type="term" value="F:ATP binding"/>
    <property type="evidence" value="ECO:0007669"/>
    <property type="project" value="UniProtKB-KW"/>
</dbReference>
<proteinExistence type="predicted"/>
<dbReference type="PANTHER" id="PTHR24418">
    <property type="entry name" value="TYROSINE-PROTEIN KINASE"/>
    <property type="match status" value="1"/>
</dbReference>
<evidence type="ECO:0000313" key="5">
    <source>
        <dbReference type="EMBL" id="KAL3086838.1"/>
    </source>
</evidence>
<feature type="region of interest" description="Disordered" evidence="3">
    <location>
        <begin position="77"/>
        <end position="97"/>
    </location>
</feature>
<evidence type="ECO:0000256" key="1">
    <source>
        <dbReference type="ARBA" id="ARBA00022741"/>
    </source>
</evidence>
<dbReference type="InterPro" id="IPR020635">
    <property type="entry name" value="Tyr_kinase_cat_dom"/>
</dbReference>
<accession>A0ABD2J8B0</accession>